<dbReference type="PROSITE" id="PS51257">
    <property type="entry name" value="PROKAR_LIPOPROTEIN"/>
    <property type="match status" value="1"/>
</dbReference>
<organism evidence="3 4">
    <name type="scientific">Planosporangium thailandense</name>
    <dbReference type="NCBI Taxonomy" id="765197"/>
    <lineage>
        <taxon>Bacteria</taxon>
        <taxon>Bacillati</taxon>
        <taxon>Actinomycetota</taxon>
        <taxon>Actinomycetes</taxon>
        <taxon>Micromonosporales</taxon>
        <taxon>Micromonosporaceae</taxon>
        <taxon>Planosporangium</taxon>
    </lineage>
</organism>
<evidence type="ECO:0000313" key="4">
    <source>
        <dbReference type="Proteomes" id="UP000722989"/>
    </source>
</evidence>
<protein>
    <submittedName>
        <fullName evidence="3">ABC transporter substrate-binding protein</fullName>
    </submittedName>
</protein>
<dbReference type="InterPro" id="IPR015168">
    <property type="entry name" value="SsuA/THI5"/>
</dbReference>
<dbReference type="PANTHER" id="PTHR30024:SF42">
    <property type="entry name" value="ALIPHATIC SULFONATES-BINDING PROTEIN-RELATED"/>
    <property type="match status" value="1"/>
</dbReference>
<name>A0ABX0Y1I5_9ACTN</name>
<proteinExistence type="predicted"/>
<gene>
    <name evidence="3" type="ORF">HC031_17120</name>
</gene>
<evidence type="ECO:0000259" key="2">
    <source>
        <dbReference type="Pfam" id="PF09084"/>
    </source>
</evidence>
<keyword evidence="4" id="KW-1185">Reference proteome</keyword>
<comment type="caution">
    <text evidence="3">The sequence shown here is derived from an EMBL/GenBank/DDBJ whole genome shotgun (WGS) entry which is preliminary data.</text>
</comment>
<sequence length="338" mass="34797">MSISLRRPLGVALTAVVLAGGLAACGGNSGGSDNKAASGSQGGVKTIRIAATSLDSLPFMAILQVADKKGWFKDEGLSATFISGSGGGNTLRTVTTGDADIAITGGPAVVLAAQGDPTMKIVGSWFQVNDFYWIGPKKPDSGAAMKLGTTGAGSTTQLLGKYVAKKMGSNVSTVEAGAGMGDSWAAAKSGSITAGWAMHPFVTDKVKNDNAQVVVTARDVVGDFPADMVAANGDFAKKNPDTLKAFFRAADKALNYVVSDTDAAAADLSPILKIDSKLLADGLRDTPDLKTAYSLKVNKKALETLSDIMVANGQITKQVDWSKVLDQSYLPDSAKAQL</sequence>
<evidence type="ECO:0000256" key="1">
    <source>
        <dbReference type="SAM" id="SignalP"/>
    </source>
</evidence>
<keyword evidence="1" id="KW-0732">Signal</keyword>
<dbReference type="RefSeq" id="WP_167926321.1">
    <property type="nucleotide sequence ID" value="NZ_JAATVY010000011.1"/>
</dbReference>
<feature type="chain" id="PRO_5047032919" evidence="1">
    <location>
        <begin position="20"/>
        <end position="338"/>
    </location>
</feature>
<dbReference type="SUPFAM" id="SSF53850">
    <property type="entry name" value="Periplasmic binding protein-like II"/>
    <property type="match status" value="1"/>
</dbReference>
<dbReference type="Proteomes" id="UP000722989">
    <property type="component" value="Unassembled WGS sequence"/>
</dbReference>
<dbReference type="PANTHER" id="PTHR30024">
    <property type="entry name" value="ALIPHATIC SULFONATES-BINDING PROTEIN-RELATED"/>
    <property type="match status" value="1"/>
</dbReference>
<evidence type="ECO:0000313" key="3">
    <source>
        <dbReference type="EMBL" id="NJC71425.1"/>
    </source>
</evidence>
<reference evidence="3 4" key="1">
    <citation type="submission" date="2020-03" db="EMBL/GenBank/DDBJ databases">
        <title>WGS of the type strain of Planosporangium spp.</title>
        <authorList>
            <person name="Thawai C."/>
        </authorList>
    </citation>
    <scope>NUCLEOTIDE SEQUENCE [LARGE SCALE GENOMIC DNA]</scope>
    <source>
        <strain evidence="3 4">TBRC 5610</strain>
    </source>
</reference>
<feature type="domain" description="SsuA/THI5-like" evidence="2">
    <location>
        <begin position="61"/>
        <end position="263"/>
    </location>
</feature>
<dbReference type="EMBL" id="JAATVY010000011">
    <property type="protein sequence ID" value="NJC71425.1"/>
    <property type="molecule type" value="Genomic_DNA"/>
</dbReference>
<accession>A0ABX0Y1I5</accession>
<feature type="signal peptide" evidence="1">
    <location>
        <begin position="1"/>
        <end position="19"/>
    </location>
</feature>
<dbReference type="Pfam" id="PF09084">
    <property type="entry name" value="NMT1"/>
    <property type="match status" value="1"/>
</dbReference>
<dbReference type="Gene3D" id="3.40.190.10">
    <property type="entry name" value="Periplasmic binding protein-like II"/>
    <property type="match status" value="2"/>
</dbReference>